<evidence type="ECO:0000259" key="2">
    <source>
        <dbReference type="PROSITE" id="PS50106"/>
    </source>
</evidence>
<evidence type="ECO:0008006" key="4">
    <source>
        <dbReference type="Google" id="ProtNLM"/>
    </source>
</evidence>
<dbReference type="SUPFAM" id="SSF49562">
    <property type="entry name" value="C2 domain (Calcium/lipid-binding domain, CaLB)"/>
    <property type="match status" value="1"/>
</dbReference>
<evidence type="ECO:0000259" key="1">
    <source>
        <dbReference type="PROSITE" id="PS50004"/>
    </source>
</evidence>
<organism evidence="3">
    <name type="scientific">Aetherobacter sp</name>
    <dbReference type="NCBI Taxonomy" id="2022431"/>
    <lineage>
        <taxon>Bacteria</taxon>
        <taxon>Pseudomonadati</taxon>
        <taxon>Myxococcota</taxon>
        <taxon>Polyangia</taxon>
        <taxon>Polyangiales</taxon>
        <taxon>Polyangiaceae</taxon>
        <taxon>Aetherobacter</taxon>
    </lineage>
</organism>
<dbReference type="PROSITE" id="PS50106">
    <property type="entry name" value="PDZ"/>
    <property type="match status" value="1"/>
</dbReference>
<feature type="domain" description="C2" evidence="1">
    <location>
        <begin position="34"/>
        <end position="159"/>
    </location>
</feature>
<dbReference type="PROSITE" id="PS50004">
    <property type="entry name" value="C2"/>
    <property type="match status" value="1"/>
</dbReference>
<sequence>MILRTLSTSLLAFSLAAPLVLGGCPAVYPELGTRTHAIPPGRQLDPPPPPDVRWLKVASATVPEKTRDGRPWAANGKSDPYAKLFVNGKEIFRTPVQSGTLAPTWPDGPKGNFKIGSEDKLRVEVWDSNAINDKPICVQDIGKVNEDALLERRIRVTCDAGGDVVILYEEAHAVQGAGLWYELRADAAGVTRMLEGSPAQRAGLEPGDDLLEIGGRKVATMSADEVKSAMNAIPFAGLPLLVKHKEGAVLTLTLKEGPIYPLYEQFGSIE</sequence>
<name>A0A3Q8I1P1_9BACT</name>
<feature type="domain" description="PDZ" evidence="2">
    <location>
        <begin position="164"/>
        <end position="230"/>
    </location>
</feature>
<dbReference type="InterPro" id="IPR035892">
    <property type="entry name" value="C2_domain_sf"/>
</dbReference>
<accession>A0A3Q8I1P1</accession>
<dbReference type="PROSITE" id="PS51257">
    <property type="entry name" value="PROKAR_LIPOPROTEIN"/>
    <property type="match status" value="1"/>
</dbReference>
<dbReference type="InterPro" id="IPR001478">
    <property type="entry name" value="PDZ"/>
</dbReference>
<dbReference type="InterPro" id="IPR041489">
    <property type="entry name" value="PDZ_6"/>
</dbReference>
<dbReference type="SUPFAM" id="SSF50156">
    <property type="entry name" value="PDZ domain-like"/>
    <property type="match status" value="1"/>
</dbReference>
<dbReference type="Pfam" id="PF00168">
    <property type="entry name" value="C2"/>
    <property type="match status" value="1"/>
</dbReference>
<dbReference type="Gene3D" id="2.60.40.150">
    <property type="entry name" value="C2 domain"/>
    <property type="match status" value="1"/>
</dbReference>
<protein>
    <recommendedName>
        <fullName evidence="4">PDZ domain-containing protein</fullName>
    </recommendedName>
</protein>
<dbReference type="EMBL" id="MH908879">
    <property type="protein sequence ID" value="AYM52614.1"/>
    <property type="molecule type" value="Genomic_DNA"/>
</dbReference>
<dbReference type="InterPro" id="IPR000008">
    <property type="entry name" value="C2_dom"/>
</dbReference>
<proteinExistence type="predicted"/>
<dbReference type="Pfam" id="PF17820">
    <property type="entry name" value="PDZ_6"/>
    <property type="match status" value="1"/>
</dbReference>
<dbReference type="Gene3D" id="2.30.42.10">
    <property type="match status" value="1"/>
</dbReference>
<dbReference type="AlphaFoldDB" id="A0A3Q8I1P1"/>
<reference evidence="3" key="1">
    <citation type="journal article" date="2018" name="J. Ind. Microbiol. Biotechnol.">
        <title>Genome mining reveals uncommon alkylpyrones as type III PKS products from myxobacteria.</title>
        <authorList>
            <person name="Hug J.J."/>
            <person name="Panter F."/>
            <person name="Krug D."/>
            <person name="Muller R."/>
        </authorList>
    </citation>
    <scope>NUCLEOTIDE SEQUENCE</scope>
    <source>
        <strain evidence="3">MSr9329</strain>
    </source>
</reference>
<dbReference type="InterPro" id="IPR036034">
    <property type="entry name" value="PDZ_sf"/>
</dbReference>
<evidence type="ECO:0000313" key="3">
    <source>
        <dbReference type="EMBL" id="AYM52614.1"/>
    </source>
</evidence>